<gene>
    <name evidence="1" type="ORF">NXF25_012741</name>
</gene>
<sequence length="35" mass="3911">MFVLGRRSVWGGKQVGLSFIRGPGFCDLSAQVERR</sequence>
<dbReference type="EMBL" id="JAOTOJ010000006">
    <property type="protein sequence ID" value="KAK9399722.1"/>
    <property type="molecule type" value="Genomic_DNA"/>
</dbReference>
<dbReference type="AlphaFoldDB" id="A0AAW1BD73"/>
<organism evidence="1 2">
    <name type="scientific">Crotalus adamanteus</name>
    <name type="common">Eastern diamondback rattlesnake</name>
    <dbReference type="NCBI Taxonomy" id="8729"/>
    <lineage>
        <taxon>Eukaryota</taxon>
        <taxon>Metazoa</taxon>
        <taxon>Chordata</taxon>
        <taxon>Craniata</taxon>
        <taxon>Vertebrata</taxon>
        <taxon>Euteleostomi</taxon>
        <taxon>Lepidosauria</taxon>
        <taxon>Squamata</taxon>
        <taxon>Bifurcata</taxon>
        <taxon>Unidentata</taxon>
        <taxon>Episquamata</taxon>
        <taxon>Toxicofera</taxon>
        <taxon>Serpentes</taxon>
        <taxon>Colubroidea</taxon>
        <taxon>Viperidae</taxon>
        <taxon>Crotalinae</taxon>
        <taxon>Crotalus</taxon>
    </lineage>
</organism>
<protein>
    <submittedName>
        <fullName evidence="1">Uncharacterized protein</fullName>
    </submittedName>
</protein>
<proteinExistence type="predicted"/>
<name>A0AAW1BD73_CROAD</name>
<accession>A0AAW1BD73</accession>
<dbReference type="Proteomes" id="UP001474421">
    <property type="component" value="Unassembled WGS sequence"/>
</dbReference>
<reference evidence="1 2" key="1">
    <citation type="journal article" date="2024" name="Proc. Natl. Acad. Sci. U.S.A.">
        <title>The genetic regulatory architecture and epigenomic basis for age-related changes in rattlesnake venom.</title>
        <authorList>
            <person name="Hogan M.P."/>
            <person name="Holding M.L."/>
            <person name="Nystrom G.S."/>
            <person name="Colston T.J."/>
            <person name="Bartlett D.A."/>
            <person name="Mason A.J."/>
            <person name="Ellsworth S.A."/>
            <person name="Rautsaw R.M."/>
            <person name="Lawrence K.C."/>
            <person name="Strickland J.L."/>
            <person name="He B."/>
            <person name="Fraser P."/>
            <person name="Margres M.J."/>
            <person name="Gilbert D.M."/>
            <person name="Gibbs H.L."/>
            <person name="Parkinson C.L."/>
            <person name="Rokyta D.R."/>
        </authorList>
    </citation>
    <scope>NUCLEOTIDE SEQUENCE [LARGE SCALE GENOMIC DNA]</scope>
    <source>
        <strain evidence="1">DRR0105</strain>
    </source>
</reference>
<evidence type="ECO:0000313" key="2">
    <source>
        <dbReference type="Proteomes" id="UP001474421"/>
    </source>
</evidence>
<keyword evidence="2" id="KW-1185">Reference proteome</keyword>
<evidence type="ECO:0000313" key="1">
    <source>
        <dbReference type="EMBL" id="KAK9399722.1"/>
    </source>
</evidence>
<comment type="caution">
    <text evidence="1">The sequence shown here is derived from an EMBL/GenBank/DDBJ whole genome shotgun (WGS) entry which is preliminary data.</text>
</comment>